<dbReference type="EMBL" id="CM047585">
    <property type="protein sequence ID" value="KAI9909740.1"/>
    <property type="molecule type" value="Genomic_DNA"/>
</dbReference>
<proteinExistence type="predicted"/>
<comment type="caution">
    <text evidence="1">The sequence shown here is derived from an EMBL/GenBank/DDBJ whole genome shotgun (WGS) entry which is preliminary data.</text>
</comment>
<dbReference type="Proteomes" id="UP001163321">
    <property type="component" value="Chromosome 6"/>
</dbReference>
<evidence type="ECO:0000313" key="1">
    <source>
        <dbReference type="EMBL" id="KAI9909740.1"/>
    </source>
</evidence>
<accession>A0ACC0VUV6</accession>
<name>A0ACC0VUV6_9STRA</name>
<organism evidence="1 2">
    <name type="scientific">Peronosclerospora sorghi</name>
    <dbReference type="NCBI Taxonomy" id="230839"/>
    <lineage>
        <taxon>Eukaryota</taxon>
        <taxon>Sar</taxon>
        <taxon>Stramenopiles</taxon>
        <taxon>Oomycota</taxon>
        <taxon>Peronosporomycetes</taxon>
        <taxon>Peronosporales</taxon>
        <taxon>Peronosporaceae</taxon>
        <taxon>Peronosclerospora</taxon>
    </lineage>
</organism>
<keyword evidence="2" id="KW-1185">Reference proteome</keyword>
<protein>
    <submittedName>
        <fullName evidence="1">Uncharacterized protein</fullName>
    </submittedName>
</protein>
<reference evidence="1 2" key="1">
    <citation type="journal article" date="2022" name="bioRxiv">
        <title>The genome of the oomycete Peronosclerospora sorghi, a cosmopolitan pathogen of maize and sorghum, is inflated with dispersed pseudogenes.</title>
        <authorList>
            <person name="Fletcher K."/>
            <person name="Martin F."/>
            <person name="Isakeit T."/>
            <person name="Cavanaugh K."/>
            <person name="Magill C."/>
            <person name="Michelmore R."/>
        </authorList>
    </citation>
    <scope>NUCLEOTIDE SEQUENCE [LARGE SCALE GENOMIC DNA]</scope>
    <source>
        <strain evidence="1">P6</strain>
    </source>
</reference>
<evidence type="ECO:0000313" key="2">
    <source>
        <dbReference type="Proteomes" id="UP001163321"/>
    </source>
</evidence>
<gene>
    <name evidence="1" type="ORF">PsorP6_010216</name>
</gene>
<sequence length="229" mass="26005">MLLVEQQHVEIRRQIGYERANTLIIQHGHIWRAVRRKVSHHALKLVHEELRKAQDQEDVPMPCIGVFTATMGLPFSHRIWDTLSTRGHFELTDFFAHWWLDPPQQPVAHQHSENEPPASHMDMALQQLQELHENLAPHQQRILQEQVLPLSQYQPLSTVQERAAVRRGRDRPRGSRRLDSSTQRDSSAFEHTESAMAEVAGNLVVRRVEEVAAGVGMAAGADACAGKAL</sequence>